<accession>A0A401GUU9</accession>
<dbReference type="GeneID" id="38782880"/>
<name>A0A401GUU9_9APHY</name>
<dbReference type="EMBL" id="BFAD01000008">
    <property type="protein sequence ID" value="GBE85963.1"/>
    <property type="molecule type" value="Genomic_DNA"/>
</dbReference>
<gene>
    <name evidence="1" type="ORF">SCP_0804870</name>
</gene>
<dbReference type="AlphaFoldDB" id="A0A401GUU9"/>
<keyword evidence="2" id="KW-1185">Reference proteome</keyword>
<reference evidence="1 2" key="1">
    <citation type="journal article" date="2018" name="Sci. Rep.">
        <title>Genome sequence of the cauliflower mushroom Sparassis crispa (Hanabiratake) and its association with beneficial usage.</title>
        <authorList>
            <person name="Kiyama R."/>
            <person name="Furutani Y."/>
            <person name="Kawaguchi K."/>
            <person name="Nakanishi T."/>
        </authorList>
    </citation>
    <scope>NUCLEOTIDE SEQUENCE [LARGE SCALE GENOMIC DNA]</scope>
</reference>
<organism evidence="1 2">
    <name type="scientific">Sparassis crispa</name>
    <dbReference type="NCBI Taxonomy" id="139825"/>
    <lineage>
        <taxon>Eukaryota</taxon>
        <taxon>Fungi</taxon>
        <taxon>Dikarya</taxon>
        <taxon>Basidiomycota</taxon>
        <taxon>Agaricomycotina</taxon>
        <taxon>Agaricomycetes</taxon>
        <taxon>Polyporales</taxon>
        <taxon>Sparassidaceae</taxon>
        <taxon>Sparassis</taxon>
    </lineage>
</organism>
<protein>
    <submittedName>
        <fullName evidence="1">Uncharacterized protein</fullName>
    </submittedName>
</protein>
<evidence type="ECO:0000313" key="2">
    <source>
        <dbReference type="Proteomes" id="UP000287166"/>
    </source>
</evidence>
<dbReference type="Proteomes" id="UP000287166">
    <property type="component" value="Unassembled WGS sequence"/>
</dbReference>
<comment type="caution">
    <text evidence="1">The sequence shown here is derived from an EMBL/GenBank/DDBJ whole genome shotgun (WGS) entry which is preliminary data.</text>
</comment>
<sequence>MAVYDLRLRGGSHTDAEAATLAASLAHRASVGSRLGNLTLDTGEFPEEESVEGLRAVVDVLDYTNYSAEIQRL</sequence>
<dbReference type="RefSeq" id="XP_027616876.1">
    <property type="nucleotide sequence ID" value="XM_027761075.1"/>
</dbReference>
<proteinExistence type="predicted"/>
<dbReference type="InParanoid" id="A0A401GUU9"/>
<evidence type="ECO:0000313" key="1">
    <source>
        <dbReference type="EMBL" id="GBE85963.1"/>
    </source>
</evidence>